<dbReference type="PANTHER" id="PTHR47933">
    <property type="entry name" value="PENTATRICOPEPTIDE REPEAT-CONTAINING PROTEIN 1, MITOCHONDRIAL"/>
    <property type="match status" value="1"/>
</dbReference>
<comment type="similarity">
    <text evidence="1">Belongs to the PPR family. P subfamily.</text>
</comment>
<evidence type="ECO:0000313" key="5">
    <source>
        <dbReference type="Proteomes" id="UP000237000"/>
    </source>
</evidence>
<name>A0A2P5EJ59_TREOI</name>
<organism evidence="4 5">
    <name type="scientific">Trema orientale</name>
    <name type="common">Charcoal tree</name>
    <name type="synonym">Celtis orientalis</name>
    <dbReference type="NCBI Taxonomy" id="63057"/>
    <lineage>
        <taxon>Eukaryota</taxon>
        <taxon>Viridiplantae</taxon>
        <taxon>Streptophyta</taxon>
        <taxon>Embryophyta</taxon>
        <taxon>Tracheophyta</taxon>
        <taxon>Spermatophyta</taxon>
        <taxon>Magnoliopsida</taxon>
        <taxon>eudicotyledons</taxon>
        <taxon>Gunneridae</taxon>
        <taxon>Pentapetalae</taxon>
        <taxon>rosids</taxon>
        <taxon>fabids</taxon>
        <taxon>Rosales</taxon>
        <taxon>Cannabaceae</taxon>
        <taxon>Trema</taxon>
    </lineage>
</organism>
<dbReference type="STRING" id="63057.A0A2P5EJ59"/>
<sequence length="108" mass="12408">MKMAIWFLMRMPKTSFESDNRTCNTLTHGFVRLGLFDNGWVINKQMKEWEMQPDVITYGIMISKCDSALVILNTMVSCNLMPNVHCYTVSIDALHIENIVNGFVLWGS</sequence>
<dbReference type="InterPro" id="IPR002885">
    <property type="entry name" value="PPR_rpt"/>
</dbReference>
<dbReference type="InParanoid" id="A0A2P5EJ59"/>
<reference evidence="5" key="1">
    <citation type="submission" date="2016-06" db="EMBL/GenBank/DDBJ databases">
        <title>Parallel loss of symbiosis genes in relatives of nitrogen-fixing non-legume Parasponia.</title>
        <authorList>
            <person name="Van Velzen R."/>
            <person name="Holmer R."/>
            <person name="Bu F."/>
            <person name="Rutten L."/>
            <person name="Van Zeijl A."/>
            <person name="Liu W."/>
            <person name="Santuari L."/>
            <person name="Cao Q."/>
            <person name="Sharma T."/>
            <person name="Shen D."/>
            <person name="Roswanjaya Y."/>
            <person name="Wardhani T."/>
            <person name="Kalhor M.S."/>
            <person name="Jansen J."/>
            <person name="Van den Hoogen J."/>
            <person name="Gungor B."/>
            <person name="Hartog M."/>
            <person name="Hontelez J."/>
            <person name="Verver J."/>
            <person name="Yang W.-C."/>
            <person name="Schijlen E."/>
            <person name="Repin R."/>
            <person name="Schilthuizen M."/>
            <person name="Schranz E."/>
            <person name="Heidstra R."/>
            <person name="Miyata K."/>
            <person name="Fedorova E."/>
            <person name="Kohlen W."/>
            <person name="Bisseling T."/>
            <person name="Smit S."/>
            <person name="Geurts R."/>
        </authorList>
    </citation>
    <scope>NUCLEOTIDE SEQUENCE [LARGE SCALE GENOMIC DNA]</scope>
    <source>
        <strain evidence="5">cv. RG33-2</strain>
    </source>
</reference>
<dbReference type="EMBL" id="JXTC01000145">
    <property type="protein sequence ID" value="PON85581.1"/>
    <property type="molecule type" value="Genomic_DNA"/>
</dbReference>
<dbReference type="NCBIfam" id="TIGR00756">
    <property type="entry name" value="PPR"/>
    <property type="match status" value="1"/>
</dbReference>
<evidence type="ECO:0000256" key="3">
    <source>
        <dbReference type="PROSITE-ProRule" id="PRU00708"/>
    </source>
</evidence>
<keyword evidence="2" id="KW-0677">Repeat</keyword>
<dbReference type="InterPro" id="IPR011990">
    <property type="entry name" value="TPR-like_helical_dom_sf"/>
</dbReference>
<dbReference type="Pfam" id="PF13041">
    <property type="entry name" value="PPR_2"/>
    <property type="match status" value="1"/>
</dbReference>
<protein>
    <submittedName>
        <fullName evidence="4">Pentatricopeptide repeat</fullName>
    </submittedName>
</protein>
<dbReference type="Gene3D" id="1.25.40.10">
    <property type="entry name" value="Tetratricopeptide repeat domain"/>
    <property type="match status" value="1"/>
</dbReference>
<dbReference type="InterPro" id="IPR051240">
    <property type="entry name" value="Mito_RNA-Proc/Resp"/>
</dbReference>
<dbReference type="GO" id="GO:0003729">
    <property type="term" value="F:mRNA binding"/>
    <property type="evidence" value="ECO:0007669"/>
    <property type="project" value="TreeGrafter"/>
</dbReference>
<feature type="repeat" description="PPR" evidence="3">
    <location>
        <begin position="19"/>
        <end position="53"/>
    </location>
</feature>
<accession>A0A2P5EJ59</accession>
<gene>
    <name evidence="4" type="ORF">TorRG33x02_185830</name>
</gene>
<proteinExistence type="inferred from homology"/>
<dbReference type="PROSITE" id="PS51375">
    <property type="entry name" value="PPR"/>
    <property type="match status" value="1"/>
</dbReference>
<keyword evidence="5" id="KW-1185">Reference proteome</keyword>
<dbReference type="Proteomes" id="UP000237000">
    <property type="component" value="Unassembled WGS sequence"/>
</dbReference>
<dbReference type="PANTHER" id="PTHR47933:SF46">
    <property type="entry name" value="REPEAT-LIKE SUPERFAMILY PROTEIN, PUTATIVE ISOFORM 1-RELATED"/>
    <property type="match status" value="1"/>
</dbReference>
<comment type="caution">
    <text evidence="4">The sequence shown here is derived from an EMBL/GenBank/DDBJ whole genome shotgun (WGS) entry which is preliminary data.</text>
</comment>
<evidence type="ECO:0000313" key="4">
    <source>
        <dbReference type="EMBL" id="PON85581.1"/>
    </source>
</evidence>
<evidence type="ECO:0000256" key="2">
    <source>
        <dbReference type="ARBA" id="ARBA00022737"/>
    </source>
</evidence>
<dbReference type="OrthoDB" id="42736at2759"/>
<dbReference type="AlphaFoldDB" id="A0A2P5EJ59"/>
<evidence type="ECO:0000256" key="1">
    <source>
        <dbReference type="ARBA" id="ARBA00007626"/>
    </source>
</evidence>